<proteinExistence type="predicted"/>
<protein>
    <submittedName>
        <fullName evidence="2">Uncharacterized protein</fullName>
    </submittedName>
</protein>
<accession>A0ABY7CHI1</accession>
<reference evidence="2" key="1">
    <citation type="submission" date="2022-10" db="EMBL/GenBank/DDBJ databases">
        <title>Puccinia triticina Genome sequencing and assembly.</title>
        <authorList>
            <person name="Li C."/>
        </authorList>
    </citation>
    <scope>NUCLEOTIDE SEQUENCE</scope>
    <source>
        <strain evidence="2">Pt15</strain>
    </source>
</reference>
<dbReference type="Proteomes" id="UP001164743">
    <property type="component" value="Chromosome 3A"/>
</dbReference>
<dbReference type="EMBL" id="CP110423">
    <property type="protein sequence ID" value="WAQ83417.1"/>
    <property type="molecule type" value="Genomic_DNA"/>
</dbReference>
<keyword evidence="3" id="KW-1185">Reference proteome</keyword>
<organism evidence="2 3">
    <name type="scientific">Puccinia triticina</name>
    <dbReference type="NCBI Taxonomy" id="208348"/>
    <lineage>
        <taxon>Eukaryota</taxon>
        <taxon>Fungi</taxon>
        <taxon>Dikarya</taxon>
        <taxon>Basidiomycota</taxon>
        <taxon>Pucciniomycotina</taxon>
        <taxon>Pucciniomycetes</taxon>
        <taxon>Pucciniales</taxon>
        <taxon>Pucciniaceae</taxon>
        <taxon>Puccinia</taxon>
    </lineage>
</organism>
<evidence type="ECO:0000313" key="2">
    <source>
        <dbReference type="EMBL" id="WAQ83417.1"/>
    </source>
</evidence>
<evidence type="ECO:0000256" key="1">
    <source>
        <dbReference type="SAM" id="MobiDB-lite"/>
    </source>
</evidence>
<name>A0ABY7CHI1_9BASI</name>
<feature type="compositionally biased region" description="Polar residues" evidence="1">
    <location>
        <begin position="101"/>
        <end position="123"/>
    </location>
</feature>
<dbReference type="RefSeq" id="XP_053018972.1">
    <property type="nucleotide sequence ID" value="XM_053167789.1"/>
</dbReference>
<evidence type="ECO:0000313" key="3">
    <source>
        <dbReference type="Proteomes" id="UP001164743"/>
    </source>
</evidence>
<gene>
    <name evidence="2" type="ORF">PtA15_3A787</name>
</gene>
<sequence>MPQPRCLNRNRNSGSPTPSPFAPSAITRSTISCPALSHRCSSASRETETPISSKAIKAHQITWLMVPESIASANPIFSRNGPSFFITLSNPFPTTIPPVHSHQNPSLLQSRFSQKISSSATKS</sequence>
<feature type="region of interest" description="Disordered" evidence="1">
    <location>
        <begin position="1"/>
        <end position="24"/>
    </location>
</feature>
<dbReference type="GeneID" id="77808684"/>
<feature type="region of interest" description="Disordered" evidence="1">
    <location>
        <begin position="95"/>
        <end position="123"/>
    </location>
</feature>